<dbReference type="Pfam" id="PF00296">
    <property type="entry name" value="Bac_luciferase"/>
    <property type="match status" value="1"/>
</dbReference>
<dbReference type="EMBL" id="BAAAZP010000239">
    <property type="protein sequence ID" value="GAA3719329.1"/>
    <property type="molecule type" value="Genomic_DNA"/>
</dbReference>
<name>A0ABP7EN37_9ACTN</name>
<accession>A0ABP7EN37</accession>
<keyword evidence="3" id="KW-0560">Oxidoreductase</keyword>
<dbReference type="InterPro" id="IPR011251">
    <property type="entry name" value="Luciferase-like_dom"/>
</dbReference>
<dbReference type="SUPFAM" id="SSF51679">
    <property type="entry name" value="Bacterial luciferase-like"/>
    <property type="match status" value="1"/>
</dbReference>
<dbReference type="InterPro" id="IPR050172">
    <property type="entry name" value="SsuD_RutA_monooxygenase"/>
</dbReference>
<evidence type="ECO:0000313" key="6">
    <source>
        <dbReference type="EMBL" id="GAA3719329.1"/>
    </source>
</evidence>
<evidence type="ECO:0000256" key="2">
    <source>
        <dbReference type="ARBA" id="ARBA00022643"/>
    </source>
</evidence>
<evidence type="ECO:0000256" key="3">
    <source>
        <dbReference type="ARBA" id="ARBA00023002"/>
    </source>
</evidence>
<dbReference type="Gene3D" id="3.20.20.30">
    <property type="entry name" value="Luciferase-like domain"/>
    <property type="match status" value="1"/>
</dbReference>
<sequence>MDIGVALPSLIPGARAGRLLEWARRADRLGFSTLGALDRLVYDGLESLTALAAAAAVTERIELATTVLIAPYRADVAVLAKQAATVDLLSGGRLILGLAAGLREDDYTANGTVLAGRGRRLDAMTERLQRIWSGPEDGFGNPVGPVLPRPPRLLFGGHSEAALRRAARHGWGWIAGGGAPSGYAVHLERARRVWQEEGRTEEPRKLALNYFALGPDARDHAAGFLGGYYAFLGPGYAGKAAAGAITDEARLAEVVAGYRDAGCDELILVPCHADPEQVDLLAKAVL</sequence>
<evidence type="ECO:0000256" key="4">
    <source>
        <dbReference type="ARBA" id="ARBA00023033"/>
    </source>
</evidence>
<evidence type="ECO:0000313" key="7">
    <source>
        <dbReference type="Proteomes" id="UP001500902"/>
    </source>
</evidence>
<dbReference type="Proteomes" id="UP001500902">
    <property type="component" value="Unassembled WGS sequence"/>
</dbReference>
<proteinExistence type="predicted"/>
<evidence type="ECO:0000259" key="5">
    <source>
        <dbReference type="Pfam" id="PF00296"/>
    </source>
</evidence>
<feature type="domain" description="Luciferase-like" evidence="5">
    <location>
        <begin position="13"/>
        <end position="224"/>
    </location>
</feature>
<gene>
    <name evidence="6" type="ORF">GCM10022224_101500</name>
</gene>
<reference evidence="7" key="1">
    <citation type="journal article" date="2019" name="Int. J. Syst. Evol. Microbiol.">
        <title>The Global Catalogue of Microorganisms (GCM) 10K type strain sequencing project: providing services to taxonomists for standard genome sequencing and annotation.</title>
        <authorList>
            <consortium name="The Broad Institute Genomics Platform"/>
            <consortium name="The Broad Institute Genome Sequencing Center for Infectious Disease"/>
            <person name="Wu L."/>
            <person name="Ma J."/>
        </authorList>
    </citation>
    <scope>NUCLEOTIDE SEQUENCE [LARGE SCALE GENOMIC DNA]</scope>
    <source>
        <strain evidence="7">JCM 16904</strain>
    </source>
</reference>
<keyword evidence="7" id="KW-1185">Reference proteome</keyword>
<dbReference type="RefSeq" id="WP_344896963.1">
    <property type="nucleotide sequence ID" value="NZ_BAAAZP010000239.1"/>
</dbReference>
<protein>
    <submittedName>
        <fullName evidence="6">LLM class flavin-dependent oxidoreductase</fullName>
    </submittedName>
</protein>
<comment type="caution">
    <text evidence="6">The sequence shown here is derived from an EMBL/GenBank/DDBJ whole genome shotgun (WGS) entry which is preliminary data.</text>
</comment>
<keyword evidence="1" id="KW-0285">Flavoprotein</keyword>
<organism evidence="6 7">
    <name type="scientific">Nonomuraea antimicrobica</name>
    <dbReference type="NCBI Taxonomy" id="561173"/>
    <lineage>
        <taxon>Bacteria</taxon>
        <taxon>Bacillati</taxon>
        <taxon>Actinomycetota</taxon>
        <taxon>Actinomycetes</taxon>
        <taxon>Streptosporangiales</taxon>
        <taxon>Streptosporangiaceae</taxon>
        <taxon>Nonomuraea</taxon>
    </lineage>
</organism>
<evidence type="ECO:0000256" key="1">
    <source>
        <dbReference type="ARBA" id="ARBA00022630"/>
    </source>
</evidence>
<dbReference type="PANTHER" id="PTHR42847">
    <property type="entry name" value="ALKANESULFONATE MONOOXYGENASE"/>
    <property type="match status" value="1"/>
</dbReference>
<dbReference type="PANTHER" id="PTHR42847:SF4">
    <property type="entry name" value="ALKANESULFONATE MONOOXYGENASE-RELATED"/>
    <property type="match status" value="1"/>
</dbReference>
<keyword evidence="4" id="KW-0503">Monooxygenase</keyword>
<keyword evidence="2" id="KW-0288">FMN</keyword>
<dbReference type="InterPro" id="IPR036661">
    <property type="entry name" value="Luciferase-like_sf"/>
</dbReference>